<organism evidence="5 6">
    <name type="scientific">Rubripirellula tenax</name>
    <dbReference type="NCBI Taxonomy" id="2528015"/>
    <lineage>
        <taxon>Bacteria</taxon>
        <taxon>Pseudomonadati</taxon>
        <taxon>Planctomycetota</taxon>
        <taxon>Planctomycetia</taxon>
        <taxon>Pirellulales</taxon>
        <taxon>Pirellulaceae</taxon>
        <taxon>Rubripirellula</taxon>
    </lineage>
</organism>
<reference evidence="5 6" key="1">
    <citation type="submission" date="2019-02" db="EMBL/GenBank/DDBJ databases">
        <title>Deep-cultivation of Planctomycetes and their phenomic and genomic characterization uncovers novel biology.</title>
        <authorList>
            <person name="Wiegand S."/>
            <person name="Jogler M."/>
            <person name="Boedeker C."/>
            <person name="Pinto D."/>
            <person name="Vollmers J."/>
            <person name="Rivas-Marin E."/>
            <person name="Kohn T."/>
            <person name="Peeters S.H."/>
            <person name="Heuer A."/>
            <person name="Rast P."/>
            <person name="Oberbeckmann S."/>
            <person name="Bunk B."/>
            <person name="Jeske O."/>
            <person name="Meyerdierks A."/>
            <person name="Storesund J.E."/>
            <person name="Kallscheuer N."/>
            <person name="Luecker S."/>
            <person name="Lage O.M."/>
            <person name="Pohl T."/>
            <person name="Merkel B.J."/>
            <person name="Hornburger P."/>
            <person name="Mueller R.-W."/>
            <person name="Bruemmer F."/>
            <person name="Labrenz M."/>
            <person name="Spormann A.M."/>
            <person name="Op Den Camp H."/>
            <person name="Overmann J."/>
            <person name="Amann R."/>
            <person name="Jetten M.S.M."/>
            <person name="Mascher T."/>
            <person name="Medema M.H."/>
            <person name="Devos D.P."/>
            <person name="Kaster A.-K."/>
            <person name="Ovreas L."/>
            <person name="Rohde M."/>
            <person name="Galperin M.Y."/>
            <person name="Jogler C."/>
        </authorList>
    </citation>
    <scope>NUCLEOTIDE SEQUENCE [LARGE SCALE GENOMIC DNA]</scope>
    <source>
        <strain evidence="5 6">Poly51</strain>
    </source>
</reference>
<dbReference type="Pfam" id="PF02801">
    <property type="entry name" value="Ketoacyl-synt_C"/>
    <property type="match status" value="1"/>
</dbReference>
<dbReference type="InterPro" id="IPR020841">
    <property type="entry name" value="PKS_Beta-ketoAc_synthase_dom"/>
</dbReference>
<keyword evidence="5" id="KW-0012">Acyltransferase</keyword>
<evidence type="ECO:0000256" key="3">
    <source>
        <dbReference type="RuleBase" id="RU003694"/>
    </source>
</evidence>
<dbReference type="GO" id="GO:0004315">
    <property type="term" value="F:3-oxoacyl-[acyl-carrier-protein] synthase activity"/>
    <property type="evidence" value="ECO:0007669"/>
    <property type="project" value="UniProtKB-EC"/>
</dbReference>
<evidence type="ECO:0000256" key="1">
    <source>
        <dbReference type="ARBA" id="ARBA00008467"/>
    </source>
</evidence>
<keyword evidence="6" id="KW-1185">Reference proteome</keyword>
<comment type="similarity">
    <text evidence="1 3">Belongs to the thiolase-like superfamily. Beta-ketoacyl-ACP synthases family.</text>
</comment>
<name>A0A5C6ERJ4_9BACT</name>
<dbReference type="PROSITE" id="PS52004">
    <property type="entry name" value="KS3_2"/>
    <property type="match status" value="1"/>
</dbReference>
<dbReference type="GO" id="GO:0006633">
    <property type="term" value="P:fatty acid biosynthetic process"/>
    <property type="evidence" value="ECO:0007669"/>
    <property type="project" value="TreeGrafter"/>
</dbReference>
<dbReference type="AlphaFoldDB" id="A0A5C6ERJ4"/>
<dbReference type="SMART" id="SM00825">
    <property type="entry name" value="PKS_KS"/>
    <property type="match status" value="1"/>
</dbReference>
<dbReference type="SUPFAM" id="SSF53901">
    <property type="entry name" value="Thiolase-like"/>
    <property type="match status" value="2"/>
</dbReference>
<sequence>MPKSTVVITGLGVVSSIGVGGDAYFDALMNQKSGITSLADRTDEGAKPPADWNFDAPTGEMAQHAGLWIGAPITDFDAKQYVRPRKALKVMCREIQTCFAASQMAIEDAGLAAFFPAGETESLLAGDSEPIQPAEIGTVFGSEMFYGPASEMEDAMRLCMDEAGNFDSSKFGAAAMKQVLPLWMLKYLPNMPACHVGISLGAHGPNNTLVLGDVSGPAAMIEAEGCLRRSIARFMIAGGVGTRINTTRMNYRGDLPIAEVADPIGLSSRPYDGASRGVVGGEAATSFVLEHAESASRRGAAVIARVVSHASRFIASDGMQLAMRTSSNDQATARGSAAAIASAIRGALESAELAPSDIALLVGHGSGDPVMDAAEQQAIESTLPGVAVIAPAASVGHTGAASGTVGIATGALVIKNRTIPPTIGLTDAKTRVAVVREAQPLAGDYVLCLSHTSEGSAIAVILGT</sequence>
<evidence type="ECO:0000313" key="6">
    <source>
        <dbReference type="Proteomes" id="UP000318288"/>
    </source>
</evidence>
<accession>A0A5C6ERJ4</accession>
<evidence type="ECO:0000256" key="2">
    <source>
        <dbReference type="ARBA" id="ARBA00022679"/>
    </source>
</evidence>
<proteinExistence type="inferred from homology"/>
<dbReference type="Proteomes" id="UP000318288">
    <property type="component" value="Unassembled WGS sequence"/>
</dbReference>
<protein>
    <submittedName>
        <fullName evidence="5">3-oxoacyl-[acyl-carrier-protein] synthase 2</fullName>
        <ecNumber evidence="5">2.3.1.179</ecNumber>
    </submittedName>
</protein>
<evidence type="ECO:0000259" key="4">
    <source>
        <dbReference type="PROSITE" id="PS52004"/>
    </source>
</evidence>
<gene>
    <name evidence="5" type="primary">fabF_4</name>
    <name evidence="5" type="ORF">Poly51_42230</name>
</gene>
<dbReference type="RefSeq" id="WP_146459599.1">
    <property type="nucleotide sequence ID" value="NZ_SJPW01000005.1"/>
</dbReference>
<dbReference type="EMBL" id="SJPW01000005">
    <property type="protein sequence ID" value="TWU50930.1"/>
    <property type="molecule type" value="Genomic_DNA"/>
</dbReference>
<dbReference type="InterPro" id="IPR014030">
    <property type="entry name" value="Ketoacyl_synth_N"/>
</dbReference>
<dbReference type="PANTHER" id="PTHR11712">
    <property type="entry name" value="POLYKETIDE SYNTHASE-RELATED"/>
    <property type="match status" value="1"/>
</dbReference>
<feature type="domain" description="Ketosynthase family 3 (KS3)" evidence="4">
    <location>
        <begin position="3"/>
        <end position="451"/>
    </location>
</feature>
<dbReference type="GO" id="GO:0005829">
    <property type="term" value="C:cytosol"/>
    <property type="evidence" value="ECO:0007669"/>
    <property type="project" value="TreeGrafter"/>
</dbReference>
<dbReference type="InterPro" id="IPR000794">
    <property type="entry name" value="Beta-ketoacyl_synthase"/>
</dbReference>
<dbReference type="EC" id="2.3.1.179" evidence="5"/>
<dbReference type="InterPro" id="IPR014031">
    <property type="entry name" value="Ketoacyl_synth_C"/>
</dbReference>
<dbReference type="OrthoDB" id="292158at2"/>
<dbReference type="Gene3D" id="3.40.47.10">
    <property type="match status" value="2"/>
</dbReference>
<comment type="caution">
    <text evidence="5">The sequence shown here is derived from an EMBL/GenBank/DDBJ whole genome shotgun (WGS) entry which is preliminary data.</text>
</comment>
<dbReference type="Pfam" id="PF00109">
    <property type="entry name" value="ketoacyl-synt"/>
    <property type="match status" value="1"/>
</dbReference>
<keyword evidence="2 3" id="KW-0808">Transferase</keyword>
<dbReference type="PANTHER" id="PTHR11712:SF336">
    <property type="entry name" value="3-OXOACYL-[ACYL-CARRIER-PROTEIN] SYNTHASE, MITOCHONDRIAL"/>
    <property type="match status" value="1"/>
</dbReference>
<dbReference type="InterPro" id="IPR016039">
    <property type="entry name" value="Thiolase-like"/>
</dbReference>
<evidence type="ECO:0000313" key="5">
    <source>
        <dbReference type="EMBL" id="TWU50930.1"/>
    </source>
</evidence>